<dbReference type="GO" id="GO:0016887">
    <property type="term" value="F:ATP hydrolysis activity"/>
    <property type="evidence" value="ECO:0007669"/>
    <property type="project" value="InterPro"/>
</dbReference>
<dbReference type="HOGENOM" id="CLU_024631_0_0_9"/>
<comment type="subunit">
    <text evidence="2">Heterodimer of SbcC and SbcD.</text>
</comment>
<dbReference type="PANTHER" id="PTHR32114:SF2">
    <property type="entry name" value="ABC TRANSPORTER ABCH.3"/>
    <property type="match status" value="1"/>
</dbReference>
<comment type="similarity">
    <text evidence="1">Belongs to the SMC family. SbcC subfamily.</text>
</comment>
<comment type="caution">
    <text evidence="6">The sequence shown here is derived from an EMBL/GenBank/DDBJ whole genome shotgun (WGS) entry which is preliminary data.</text>
</comment>
<dbReference type="SUPFAM" id="SSF52540">
    <property type="entry name" value="P-loop containing nucleoside triphosphate hydrolases"/>
    <property type="match status" value="1"/>
</dbReference>
<feature type="coiled-coil region" evidence="4">
    <location>
        <begin position="204"/>
        <end position="248"/>
    </location>
</feature>
<name>V2Y5L0_9FIRM</name>
<evidence type="ECO:0000256" key="4">
    <source>
        <dbReference type="SAM" id="Coils"/>
    </source>
</evidence>
<dbReference type="InterPro" id="IPR038729">
    <property type="entry name" value="Rad50/SbcC_AAA"/>
</dbReference>
<evidence type="ECO:0000256" key="3">
    <source>
        <dbReference type="ARBA" id="ARBA00013368"/>
    </source>
</evidence>
<feature type="domain" description="Rad50/SbcC-type AAA" evidence="5">
    <location>
        <begin position="5"/>
        <end position="248"/>
    </location>
</feature>
<dbReference type="GO" id="GO:0006302">
    <property type="term" value="P:double-strand break repair"/>
    <property type="evidence" value="ECO:0007669"/>
    <property type="project" value="InterPro"/>
</dbReference>
<sequence length="650" mass="73239">MIIKELKLHNFGVYAGTNVFEFKANKPIVLIGGLNGRGKTTFLEAVLLSLYGKNSFAYSEGSGQTYGQYLKSYVNVADGSKETYVELTFCMNANGTDKYRIKREWNGNGARTSESVTVYKDGEYNQFLTDNWAMFMENVLPSALSSFFFFDGEKIATLAGESTSAQMKESIKALLGITVLDHLENDLNRVIARAAKSSVDAAEAEELEKLRKAKEESVEKLARSDEKIASLLADLSDAQRSIDKSNEEYIAKGGDIVNQRQGLIEQRSLLRAKTQGINDELLNAAASELPLLLVRDLLFNIREKSEIEHNQKTIGVVLEKMLKALPAYISDKGGQEKEIKAFLNYFKKKNTVKGKDVTFDLSDAALAQVQLLLDQRLVDKKLATQAAQDRMEKSRYEVDQIDSYLSVDIDEMAINALYKKIKKLEQKKTEIEAKLELEQEKRKSLNGAMIQAASDFNRKVEAYLKKVELNDDRDRIIKYANLATTIIEKYRVVLQTSKVSEVARTMTKCYKLLASKKTLIDRIEMDPVSLDMIYLNKEGVEVPGKSLSAGEKQMMVIALLWSLAICSNKRLPVIIDTPLSRLDSVHRQSLIKVYFPKASDQTIILSTDSEIDNTYYNMMKGNIGDEFTLVYDENSKSTTINTGYYMEETK</sequence>
<dbReference type="RefSeq" id="WP_023353463.1">
    <property type="nucleotide sequence ID" value="NZ_KI535366.1"/>
</dbReference>
<dbReference type="AlphaFoldDB" id="V2Y5L0"/>
<proteinExistence type="inferred from homology"/>
<keyword evidence="7" id="KW-1185">Reference proteome</keyword>
<feature type="coiled-coil region" evidence="4">
    <location>
        <begin position="407"/>
        <end position="448"/>
    </location>
</feature>
<dbReference type="Gene3D" id="3.40.50.300">
    <property type="entry name" value="P-loop containing nucleotide triphosphate hydrolases"/>
    <property type="match status" value="2"/>
</dbReference>
<reference evidence="6 7" key="1">
    <citation type="submission" date="2013-06" db="EMBL/GenBank/DDBJ databases">
        <authorList>
            <person name="Weinstock G."/>
            <person name="Sodergren E."/>
            <person name="Clifton S."/>
            <person name="Fulton L."/>
            <person name="Fulton B."/>
            <person name="Courtney L."/>
            <person name="Fronick C."/>
            <person name="Harrison M."/>
            <person name="Strong C."/>
            <person name="Farmer C."/>
            <person name="Delahaunty K."/>
            <person name="Markovic C."/>
            <person name="Hall O."/>
            <person name="Minx P."/>
            <person name="Tomlinson C."/>
            <person name="Mitreva M."/>
            <person name="Nelson J."/>
            <person name="Hou S."/>
            <person name="Wollam A."/>
            <person name="Pepin K.H."/>
            <person name="Johnson M."/>
            <person name="Bhonagiri V."/>
            <person name="Nash W.E."/>
            <person name="Warren W."/>
            <person name="Chinwalla A."/>
            <person name="Mardis E.R."/>
            <person name="Wilson R.K."/>
        </authorList>
    </citation>
    <scope>NUCLEOTIDE SEQUENCE [LARGE SCALE GENOMIC DNA]</scope>
    <source>
        <strain evidence="6 7">ATCC 51271</strain>
    </source>
</reference>
<dbReference type="PANTHER" id="PTHR32114">
    <property type="entry name" value="ABC TRANSPORTER ABCH.3"/>
    <property type="match status" value="1"/>
</dbReference>
<evidence type="ECO:0000256" key="2">
    <source>
        <dbReference type="ARBA" id="ARBA00011322"/>
    </source>
</evidence>
<dbReference type="OrthoDB" id="9795626at2"/>
<gene>
    <name evidence="6" type="ORF">GCWU0000282_000571</name>
</gene>
<evidence type="ECO:0000313" key="7">
    <source>
        <dbReference type="Proteomes" id="UP000018227"/>
    </source>
</evidence>
<dbReference type="eggNOG" id="COG0419">
    <property type="taxonomic scope" value="Bacteria"/>
</dbReference>
<evidence type="ECO:0000259" key="5">
    <source>
        <dbReference type="Pfam" id="PF13476"/>
    </source>
</evidence>
<evidence type="ECO:0000313" key="6">
    <source>
        <dbReference type="EMBL" id="ESL04223.1"/>
    </source>
</evidence>
<dbReference type="EMBL" id="ACIL03000005">
    <property type="protein sequence ID" value="ESL04223.1"/>
    <property type="molecule type" value="Genomic_DNA"/>
</dbReference>
<dbReference type="STRING" id="592026.GCWU0000282_000571"/>
<dbReference type="Pfam" id="PF13476">
    <property type="entry name" value="AAA_23"/>
    <property type="match status" value="1"/>
</dbReference>
<keyword evidence="4" id="KW-0175">Coiled coil</keyword>
<dbReference type="InterPro" id="IPR017599">
    <property type="entry name" value="DNA_S_DndD"/>
</dbReference>
<evidence type="ECO:0000256" key="1">
    <source>
        <dbReference type="ARBA" id="ARBA00006930"/>
    </source>
</evidence>
<dbReference type="InterPro" id="IPR027417">
    <property type="entry name" value="P-loop_NTPase"/>
</dbReference>
<organism evidence="6 7">
    <name type="scientific">Catonella morbi ATCC 51271</name>
    <dbReference type="NCBI Taxonomy" id="592026"/>
    <lineage>
        <taxon>Bacteria</taxon>
        <taxon>Bacillati</taxon>
        <taxon>Bacillota</taxon>
        <taxon>Clostridia</taxon>
        <taxon>Lachnospirales</taxon>
        <taxon>Lachnospiraceae</taxon>
        <taxon>Catonella</taxon>
    </lineage>
</organism>
<dbReference type="Proteomes" id="UP000018227">
    <property type="component" value="Unassembled WGS sequence"/>
</dbReference>
<protein>
    <recommendedName>
        <fullName evidence="3">Nuclease SbcCD subunit C</fullName>
    </recommendedName>
</protein>
<dbReference type="NCBIfam" id="TIGR03185">
    <property type="entry name" value="DNA_S_dndD"/>
    <property type="match status" value="1"/>
</dbReference>
<accession>V2Y5L0</accession>